<proteinExistence type="predicted"/>
<dbReference type="AlphaFoldDB" id="A0A495W7T7"/>
<evidence type="ECO:0000256" key="2">
    <source>
        <dbReference type="ARBA" id="ARBA00023315"/>
    </source>
</evidence>
<keyword evidence="1" id="KW-0808">Transferase</keyword>
<protein>
    <submittedName>
        <fullName evidence="4">Ribosomal protein S18 acetylase RimI-like enzyme</fullName>
    </submittedName>
</protein>
<dbReference type="OrthoDB" id="529907at2"/>
<dbReference type="CDD" id="cd04301">
    <property type="entry name" value="NAT_SF"/>
    <property type="match status" value="1"/>
</dbReference>
<evidence type="ECO:0000313" key="4">
    <source>
        <dbReference type="EMBL" id="RKT57344.1"/>
    </source>
</evidence>
<name>A0A495W7T7_9PSEU</name>
<dbReference type="PANTHER" id="PTHR43877">
    <property type="entry name" value="AMINOALKYLPHOSPHONATE N-ACETYLTRANSFERASE-RELATED-RELATED"/>
    <property type="match status" value="1"/>
</dbReference>
<dbReference type="GO" id="GO:0005840">
    <property type="term" value="C:ribosome"/>
    <property type="evidence" value="ECO:0007669"/>
    <property type="project" value="UniProtKB-KW"/>
</dbReference>
<accession>A0A495W7T7</accession>
<sequence length="177" mass="19285">MIDSGQNAGVPIDYRPIAPDDVLALDDSFTTDTVFEVDSTPDGFALRPVPVDPPLAKAFPEDEDELPHEGFVAEEGGEVRGFASVELAAWHRRLVLRQVTVAPGHRGRGIGKRLIELALDHGRSLGARTAWLETSSVNVPAVRVYRRLGFSLCGLDTTLYRSTPAEGEVALYFAKEL</sequence>
<feature type="domain" description="N-acetyltransferase" evidence="3">
    <location>
        <begin position="29"/>
        <end position="177"/>
    </location>
</feature>
<comment type="caution">
    <text evidence="4">The sequence shown here is derived from an EMBL/GenBank/DDBJ whole genome shotgun (WGS) entry which is preliminary data.</text>
</comment>
<evidence type="ECO:0000313" key="5">
    <source>
        <dbReference type="Proteomes" id="UP000282084"/>
    </source>
</evidence>
<gene>
    <name evidence="4" type="ORF">C8E97_6063</name>
</gene>
<dbReference type="GO" id="GO:0016747">
    <property type="term" value="F:acyltransferase activity, transferring groups other than amino-acyl groups"/>
    <property type="evidence" value="ECO:0007669"/>
    <property type="project" value="InterPro"/>
</dbReference>
<keyword evidence="4" id="KW-0687">Ribonucleoprotein</keyword>
<dbReference type="SUPFAM" id="SSF55729">
    <property type="entry name" value="Acyl-CoA N-acyltransferases (Nat)"/>
    <property type="match status" value="1"/>
</dbReference>
<reference evidence="4 5" key="1">
    <citation type="submission" date="2018-10" db="EMBL/GenBank/DDBJ databases">
        <title>Sequencing the genomes of 1000 actinobacteria strains.</title>
        <authorList>
            <person name="Klenk H.-P."/>
        </authorList>
    </citation>
    <scope>NUCLEOTIDE SEQUENCE [LARGE SCALE GENOMIC DNA]</scope>
    <source>
        <strain evidence="4 5">DSM 43800</strain>
    </source>
</reference>
<dbReference type="EMBL" id="RBXO01000001">
    <property type="protein sequence ID" value="RKT57344.1"/>
    <property type="molecule type" value="Genomic_DNA"/>
</dbReference>
<organism evidence="4 5">
    <name type="scientific">Saccharothrix australiensis</name>
    <dbReference type="NCBI Taxonomy" id="2072"/>
    <lineage>
        <taxon>Bacteria</taxon>
        <taxon>Bacillati</taxon>
        <taxon>Actinomycetota</taxon>
        <taxon>Actinomycetes</taxon>
        <taxon>Pseudonocardiales</taxon>
        <taxon>Pseudonocardiaceae</taxon>
        <taxon>Saccharothrix</taxon>
    </lineage>
</organism>
<dbReference type="Pfam" id="PF00583">
    <property type="entry name" value="Acetyltransf_1"/>
    <property type="match status" value="1"/>
</dbReference>
<evidence type="ECO:0000256" key="1">
    <source>
        <dbReference type="ARBA" id="ARBA00022679"/>
    </source>
</evidence>
<dbReference type="InterPro" id="IPR016181">
    <property type="entry name" value="Acyl_CoA_acyltransferase"/>
</dbReference>
<keyword evidence="4" id="KW-0689">Ribosomal protein</keyword>
<dbReference type="Gene3D" id="3.40.630.30">
    <property type="match status" value="1"/>
</dbReference>
<keyword evidence="2" id="KW-0012">Acyltransferase</keyword>
<evidence type="ECO:0000259" key="3">
    <source>
        <dbReference type="PROSITE" id="PS51186"/>
    </source>
</evidence>
<keyword evidence="5" id="KW-1185">Reference proteome</keyword>
<dbReference type="Proteomes" id="UP000282084">
    <property type="component" value="Unassembled WGS sequence"/>
</dbReference>
<dbReference type="InterPro" id="IPR000182">
    <property type="entry name" value="GNAT_dom"/>
</dbReference>
<dbReference type="PROSITE" id="PS51186">
    <property type="entry name" value="GNAT"/>
    <property type="match status" value="1"/>
</dbReference>
<dbReference type="InterPro" id="IPR050832">
    <property type="entry name" value="Bact_Acetyltransf"/>
</dbReference>